<keyword evidence="3" id="KW-1185">Reference proteome</keyword>
<evidence type="ECO:0000313" key="3">
    <source>
        <dbReference type="Proteomes" id="UP000027997"/>
    </source>
</evidence>
<evidence type="ECO:0008006" key="4">
    <source>
        <dbReference type="Google" id="ProtNLM"/>
    </source>
</evidence>
<sequence length="314" mass="35264">MNSILAPLRVWLAVSLLWLPGITKAAFFFDRDIEYIDVNLDEVGNNFNRNITVRFKTVCELSGCNPVGRGQDYRFGVSSQDEGEGRGKPSLNRDGLSTFLRRVRFQSETGRKYTIYSNGWNNWSSLFEAPEKVARERTITFELRLKKSGLTNLKPGQYRSVYLIGLDDEQTQYHDTLEIRIRKKANRTAKISNLKDVSLSQGSTGNYDARTMSFCVYVSDGGKYLLRANGGHTDHNNEFNLSQGSRRLPYQIDFRSNRASWQTGIKPGAGVTGTGSNKENCGGKDNAEVRVTLKKQPSDGGRYQDTVTLTVTPS</sequence>
<evidence type="ECO:0000313" key="2">
    <source>
        <dbReference type="EMBL" id="KEI70063.1"/>
    </source>
</evidence>
<organism evidence="2 3">
    <name type="scientific">Endozoicomonas elysicola</name>
    <dbReference type="NCBI Taxonomy" id="305900"/>
    <lineage>
        <taxon>Bacteria</taxon>
        <taxon>Pseudomonadati</taxon>
        <taxon>Pseudomonadota</taxon>
        <taxon>Gammaproteobacteria</taxon>
        <taxon>Oceanospirillales</taxon>
        <taxon>Endozoicomonadaceae</taxon>
        <taxon>Endozoicomonas</taxon>
    </lineage>
</organism>
<feature type="region of interest" description="Disordered" evidence="1">
    <location>
        <begin position="263"/>
        <end position="288"/>
    </location>
</feature>
<reference evidence="2 3" key="1">
    <citation type="submission" date="2014-06" db="EMBL/GenBank/DDBJ databases">
        <title>Whole Genome Sequences of Three Symbiotic Endozoicomonas Bacteria.</title>
        <authorList>
            <person name="Neave M.J."/>
            <person name="Apprill A."/>
            <person name="Voolstra C.R."/>
        </authorList>
    </citation>
    <scope>NUCLEOTIDE SEQUENCE [LARGE SCALE GENOMIC DNA]</scope>
    <source>
        <strain evidence="2 3">DSM 22380</strain>
    </source>
</reference>
<dbReference type="RefSeq" id="WP_020584197.1">
    <property type="nucleotide sequence ID" value="NZ_JOJP01000001.1"/>
</dbReference>
<dbReference type="EMBL" id="JOJP01000001">
    <property type="protein sequence ID" value="KEI70063.1"/>
    <property type="molecule type" value="Genomic_DNA"/>
</dbReference>
<protein>
    <recommendedName>
        <fullName evidence="4">Spore coat protein U domain-containing protein</fullName>
    </recommendedName>
</protein>
<dbReference type="Proteomes" id="UP000027997">
    <property type="component" value="Unassembled WGS sequence"/>
</dbReference>
<accession>A0A081K7D7</accession>
<dbReference type="AlphaFoldDB" id="A0A081K7D7"/>
<comment type="caution">
    <text evidence="2">The sequence shown here is derived from an EMBL/GenBank/DDBJ whole genome shotgun (WGS) entry which is preliminary data.</text>
</comment>
<evidence type="ECO:0000256" key="1">
    <source>
        <dbReference type="SAM" id="MobiDB-lite"/>
    </source>
</evidence>
<gene>
    <name evidence="2" type="ORF">GV64_04275</name>
</gene>
<name>A0A081K7D7_9GAMM</name>
<proteinExistence type="predicted"/>
<feature type="compositionally biased region" description="Polar residues" evidence="1">
    <location>
        <begin position="305"/>
        <end position="314"/>
    </location>
</feature>
<feature type="region of interest" description="Disordered" evidence="1">
    <location>
        <begin position="295"/>
        <end position="314"/>
    </location>
</feature>